<organism evidence="4 5">
    <name type="scientific">Fomitopsis schrenkii</name>
    <name type="common">Brown rot fungus</name>
    <dbReference type="NCBI Taxonomy" id="2126942"/>
    <lineage>
        <taxon>Eukaryota</taxon>
        <taxon>Fungi</taxon>
        <taxon>Dikarya</taxon>
        <taxon>Basidiomycota</taxon>
        <taxon>Agaricomycotina</taxon>
        <taxon>Agaricomycetes</taxon>
        <taxon>Polyporales</taxon>
        <taxon>Fomitopsis</taxon>
    </lineage>
</organism>
<evidence type="ECO:0000256" key="2">
    <source>
        <dbReference type="SAM" id="MobiDB-lite"/>
    </source>
</evidence>
<dbReference type="InterPro" id="IPR029058">
    <property type="entry name" value="AB_hydrolase_fold"/>
</dbReference>
<feature type="compositionally biased region" description="Basic and acidic residues" evidence="2">
    <location>
        <begin position="856"/>
        <end position="869"/>
    </location>
</feature>
<dbReference type="EMBL" id="KE504149">
    <property type="protein sequence ID" value="EPT00327.1"/>
    <property type="molecule type" value="Genomic_DNA"/>
</dbReference>
<gene>
    <name evidence="4" type="ORF">FOMPIDRAFT_1122724</name>
</gene>
<dbReference type="HOGENOM" id="CLU_004893_1_0_1"/>
<dbReference type="SUPFAM" id="SSF53474">
    <property type="entry name" value="alpha/beta-Hydrolases"/>
    <property type="match status" value="1"/>
</dbReference>
<dbReference type="PANTHER" id="PTHR48081:SF5">
    <property type="entry name" value="ALPHA_BETA HYDROLASE FOLD-3 DOMAIN-CONTAINING PROTEIN"/>
    <property type="match status" value="1"/>
</dbReference>
<feature type="domain" description="Alpha/beta hydrolase fold-3" evidence="3">
    <location>
        <begin position="189"/>
        <end position="313"/>
    </location>
</feature>
<feature type="compositionally biased region" description="Polar residues" evidence="2">
    <location>
        <begin position="603"/>
        <end position="613"/>
    </location>
</feature>
<sequence>MPLNSLLGQAGLKLGPLLLETLVKHYIERIADLRGDGVTDLSRDELLYDQAFHVIKTFLLTATKHTVEELQQFSNTRTPSPPWTRVVRLLVPMSCCDDAATYLIKALGGEEVTKRVVGGTKWWQVRGVRGVDAEWMTMKKDWQEAQKRSKAQQKEQGSHSRHPPADDAHGDDKPAVYAYDPEMDKMRCILYAHGGGYYFGSIDQERFSLERYARKIGGRVFAINYRLAPQYPFPCAVQDFLAAYLYLIRPPPEASHCPVDPAHIVVAGDSAGGGLSIALLQVIRDSGLPLPAGAFLISPWCDLTHSFPSVHVNNATDVLPPYGLSFHKPSTLWPPPPDDLAVEVQNNIRTRVREVMHMGSSSVSSPASPASPEATSSAGPSHDIRIPAGGTVRLGSTAHLPLLPSSGVRDQTVTLVTGKGETLKIEGQVQMYCPNYQLQHPLVSAVTGYLGGLPPLFIIASEKEVIRDEIVYLAHKAAYPDRFKVKDEARSMYPTYEGIEARYGPTKVHLQIWDDAAHTLPTLFSFTTPAKYCYRAIATFCKFATGMLPPPSQILSPLDAPMTSSPPNTPPGSPTFNASSSGLVASASSSSTIQRRARPGTSDGASSTSGRGSNKTRHGRRTVSAFFRRRPSHIFSEQEKDSTQSSDVAGPRFGRDASDSAEGPRRAGEPSVYNDRIETMIRERVSTNGVIRPLEPEAELPAFQLPEELVGELNELVMRRYYAGREEFEQRFAKVYKSVDKERRRNIQRHAHDALHHMAHLQNAFADEEPGKGRKRGAGPTPKGIQEGLLSTGSWPWAWALDVDEAPPPSSIVARRDTEEARRLMRIADQAFLTDEHMMSGNHLWNVIVDFLTKSPDKHGHGHESKSEGSEATEGNDEEAKEREARPSRFSRFLAKRRGRSKSAEKAP</sequence>
<dbReference type="InParanoid" id="S8E5J1"/>
<feature type="compositionally biased region" description="Basic and acidic residues" evidence="2">
    <location>
        <begin position="144"/>
        <end position="174"/>
    </location>
</feature>
<feature type="region of interest" description="Disordered" evidence="2">
    <location>
        <begin position="765"/>
        <end position="787"/>
    </location>
</feature>
<feature type="compositionally biased region" description="Basic and acidic residues" evidence="2">
    <location>
        <begin position="653"/>
        <end position="668"/>
    </location>
</feature>
<dbReference type="eggNOG" id="KOG1515">
    <property type="taxonomic scope" value="Eukaryota"/>
</dbReference>
<feature type="compositionally biased region" description="Basic and acidic residues" evidence="2">
    <location>
        <begin position="878"/>
        <end position="887"/>
    </location>
</feature>
<accession>S8E5J1</accession>
<keyword evidence="5" id="KW-1185">Reference proteome</keyword>
<evidence type="ECO:0000313" key="4">
    <source>
        <dbReference type="EMBL" id="EPT00327.1"/>
    </source>
</evidence>
<evidence type="ECO:0000256" key="1">
    <source>
        <dbReference type="ARBA" id="ARBA00022801"/>
    </source>
</evidence>
<proteinExistence type="predicted"/>
<name>S8E5J1_FOMSC</name>
<dbReference type="AlphaFoldDB" id="S8E5J1"/>
<feature type="region of interest" description="Disordered" evidence="2">
    <location>
        <begin position="357"/>
        <end position="388"/>
    </location>
</feature>
<feature type="compositionally biased region" description="Low complexity" evidence="2">
    <location>
        <begin position="574"/>
        <end position="591"/>
    </location>
</feature>
<dbReference type="PANTHER" id="PTHR48081">
    <property type="entry name" value="AB HYDROLASE SUPERFAMILY PROTEIN C4A8.06C"/>
    <property type="match status" value="1"/>
</dbReference>
<feature type="compositionally biased region" description="Low complexity" evidence="2">
    <location>
        <begin position="360"/>
        <end position="381"/>
    </location>
</feature>
<dbReference type="GO" id="GO:0016787">
    <property type="term" value="F:hydrolase activity"/>
    <property type="evidence" value="ECO:0007669"/>
    <property type="project" value="UniProtKB-KW"/>
</dbReference>
<keyword evidence="1" id="KW-0378">Hydrolase</keyword>
<dbReference type="Pfam" id="PF07859">
    <property type="entry name" value="Abhydrolase_3"/>
    <property type="match status" value="1"/>
</dbReference>
<reference evidence="4 5" key="1">
    <citation type="journal article" date="2012" name="Science">
        <title>The Paleozoic origin of enzymatic lignin decomposition reconstructed from 31 fungal genomes.</title>
        <authorList>
            <person name="Floudas D."/>
            <person name="Binder M."/>
            <person name="Riley R."/>
            <person name="Barry K."/>
            <person name="Blanchette R.A."/>
            <person name="Henrissat B."/>
            <person name="Martinez A.T."/>
            <person name="Otillar R."/>
            <person name="Spatafora J.W."/>
            <person name="Yadav J.S."/>
            <person name="Aerts A."/>
            <person name="Benoit I."/>
            <person name="Boyd A."/>
            <person name="Carlson A."/>
            <person name="Copeland A."/>
            <person name="Coutinho P.M."/>
            <person name="de Vries R.P."/>
            <person name="Ferreira P."/>
            <person name="Findley K."/>
            <person name="Foster B."/>
            <person name="Gaskell J."/>
            <person name="Glotzer D."/>
            <person name="Gorecki P."/>
            <person name="Heitman J."/>
            <person name="Hesse C."/>
            <person name="Hori C."/>
            <person name="Igarashi K."/>
            <person name="Jurgens J.A."/>
            <person name="Kallen N."/>
            <person name="Kersten P."/>
            <person name="Kohler A."/>
            <person name="Kuees U."/>
            <person name="Kumar T.K.A."/>
            <person name="Kuo A."/>
            <person name="LaButti K."/>
            <person name="Larrondo L.F."/>
            <person name="Lindquist E."/>
            <person name="Ling A."/>
            <person name="Lombard V."/>
            <person name="Lucas S."/>
            <person name="Lundell T."/>
            <person name="Martin R."/>
            <person name="McLaughlin D.J."/>
            <person name="Morgenstern I."/>
            <person name="Morin E."/>
            <person name="Murat C."/>
            <person name="Nagy L.G."/>
            <person name="Nolan M."/>
            <person name="Ohm R.A."/>
            <person name="Patyshakuliyeva A."/>
            <person name="Rokas A."/>
            <person name="Ruiz-Duenas F.J."/>
            <person name="Sabat G."/>
            <person name="Salamov A."/>
            <person name="Samejima M."/>
            <person name="Schmutz J."/>
            <person name="Slot J.C."/>
            <person name="St John F."/>
            <person name="Stenlid J."/>
            <person name="Sun H."/>
            <person name="Sun S."/>
            <person name="Syed K."/>
            <person name="Tsang A."/>
            <person name="Wiebenga A."/>
            <person name="Young D."/>
            <person name="Pisabarro A."/>
            <person name="Eastwood D.C."/>
            <person name="Martin F."/>
            <person name="Cullen D."/>
            <person name="Grigoriev I.V."/>
            <person name="Hibbett D.S."/>
        </authorList>
    </citation>
    <scope>NUCLEOTIDE SEQUENCE</scope>
    <source>
        <strain evidence="5">FP-58527</strain>
    </source>
</reference>
<evidence type="ECO:0000313" key="5">
    <source>
        <dbReference type="Proteomes" id="UP000015241"/>
    </source>
</evidence>
<dbReference type="OrthoDB" id="1662883at2759"/>
<feature type="compositionally biased region" description="Basic residues" evidence="2">
    <location>
        <begin position="614"/>
        <end position="632"/>
    </location>
</feature>
<dbReference type="STRING" id="743788.S8E5J1"/>
<dbReference type="InterPro" id="IPR050300">
    <property type="entry name" value="GDXG_lipolytic_enzyme"/>
</dbReference>
<dbReference type="Gene3D" id="3.40.50.1820">
    <property type="entry name" value="alpha/beta hydrolase"/>
    <property type="match status" value="1"/>
</dbReference>
<feature type="region of interest" description="Disordered" evidence="2">
    <location>
        <begin position="555"/>
        <end position="672"/>
    </location>
</feature>
<feature type="region of interest" description="Disordered" evidence="2">
    <location>
        <begin position="856"/>
        <end position="908"/>
    </location>
</feature>
<dbReference type="InterPro" id="IPR013094">
    <property type="entry name" value="AB_hydrolase_3"/>
</dbReference>
<feature type="region of interest" description="Disordered" evidence="2">
    <location>
        <begin position="144"/>
        <end position="176"/>
    </location>
</feature>
<dbReference type="Proteomes" id="UP000015241">
    <property type="component" value="Unassembled WGS sequence"/>
</dbReference>
<evidence type="ECO:0000259" key="3">
    <source>
        <dbReference type="Pfam" id="PF07859"/>
    </source>
</evidence>
<protein>
    <recommendedName>
        <fullName evidence="3">Alpha/beta hydrolase fold-3 domain-containing protein</fullName>
    </recommendedName>
</protein>